<dbReference type="EMBL" id="MLGG01000001">
    <property type="protein sequence ID" value="KAK1468810.1"/>
    <property type="molecule type" value="Genomic_DNA"/>
</dbReference>
<proteinExistence type="predicted"/>
<sequence>MHEPNSNGVGRSHLPQQAYCLGMVERPLCATSQLSQVPKYGWQWNTMQLCFVSKSKYGSPNDYSCLEYRRSGLECSSTPNLAQDGASVPESKCSFAPASTANAASFACVKPSTMGP</sequence>
<comment type="caution">
    <text evidence="1">The sequence shown here is derived from an EMBL/GenBank/DDBJ whole genome shotgun (WGS) entry which is preliminary data.</text>
</comment>
<gene>
    <name evidence="1" type="ORF">CMEL01_00577</name>
</gene>
<protein>
    <submittedName>
        <fullName evidence="1">Uncharacterized protein</fullName>
    </submittedName>
</protein>
<evidence type="ECO:0000313" key="2">
    <source>
        <dbReference type="Proteomes" id="UP001239795"/>
    </source>
</evidence>
<organism evidence="1 2">
    <name type="scientific">Colletotrichum melonis</name>
    <dbReference type="NCBI Taxonomy" id="1209925"/>
    <lineage>
        <taxon>Eukaryota</taxon>
        <taxon>Fungi</taxon>
        <taxon>Dikarya</taxon>
        <taxon>Ascomycota</taxon>
        <taxon>Pezizomycotina</taxon>
        <taxon>Sordariomycetes</taxon>
        <taxon>Hypocreomycetidae</taxon>
        <taxon>Glomerellales</taxon>
        <taxon>Glomerellaceae</taxon>
        <taxon>Colletotrichum</taxon>
        <taxon>Colletotrichum acutatum species complex</taxon>
    </lineage>
</organism>
<evidence type="ECO:0000313" key="1">
    <source>
        <dbReference type="EMBL" id="KAK1468810.1"/>
    </source>
</evidence>
<dbReference type="Proteomes" id="UP001239795">
    <property type="component" value="Unassembled WGS sequence"/>
</dbReference>
<name>A0AAI9XZE9_9PEZI</name>
<reference evidence="1 2" key="1">
    <citation type="submission" date="2016-10" db="EMBL/GenBank/DDBJ databases">
        <title>The genome sequence of Colletotrichum fioriniae PJ7.</title>
        <authorList>
            <person name="Baroncelli R."/>
        </authorList>
    </citation>
    <scope>NUCLEOTIDE SEQUENCE [LARGE SCALE GENOMIC DNA]</scope>
    <source>
        <strain evidence="1">Col 31</strain>
    </source>
</reference>
<accession>A0AAI9XZE9</accession>
<keyword evidence="2" id="KW-1185">Reference proteome</keyword>
<dbReference type="AlphaFoldDB" id="A0AAI9XZE9"/>